<accession>A0A930UHE0</accession>
<feature type="compositionally biased region" description="Basic and acidic residues" evidence="1">
    <location>
        <begin position="609"/>
        <end position="623"/>
    </location>
</feature>
<keyword evidence="3" id="KW-1185">Reference proteome</keyword>
<organism evidence="2 3">
    <name type="scientific">Candidatus Amphirhobacter heronislandensis</name>
    <dbReference type="NCBI Taxonomy" id="1732024"/>
    <lineage>
        <taxon>Bacteria</taxon>
        <taxon>Pseudomonadati</taxon>
        <taxon>Pseudomonadota</taxon>
        <taxon>Gammaproteobacteria</taxon>
        <taxon>Candidatus Tethybacterales</taxon>
        <taxon>Candidatus Tethybacteraceae</taxon>
        <taxon>Candidatus Amphirhobacter</taxon>
    </lineage>
</organism>
<comment type="caution">
    <text evidence="2">The sequence shown here is derived from an EMBL/GenBank/DDBJ whole genome shotgun (WGS) entry which is preliminary data.</text>
</comment>
<reference evidence="2" key="1">
    <citation type="submission" date="2020-10" db="EMBL/GenBank/DDBJ databases">
        <title>An improved Amphimedon queenslandica hologenome assembly reveals how three proteobacterial symbionts can extend the metabolic phenotypic of their marine sponge host.</title>
        <authorList>
            <person name="Degnan B."/>
            <person name="Degnan S."/>
            <person name="Xiang X."/>
        </authorList>
    </citation>
    <scope>NUCLEOTIDE SEQUENCE</scope>
    <source>
        <strain evidence="2">AqS2</strain>
    </source>
</reference>
<evidence type="ECO:0000256" key="1">
    <source>
        <dbReference type="SAM" id="MobiDB-lite"/>
    </source>
</evidence>
<dbReference type="Proteomes" id="UP000604381">
    <property type="component" value="Unassembled WGS sequence"/>
</dbReference>
<evidence type="ECO:0000313" key="2">
    <source>
        <dbReference type="EMBL" id="MBF2735796.1"/>
    </source>
</evidence>
<dbReference type="EMBL" id="JADHEI010000052">
    <property type="protein sequence ID" value="MBF2735796.1"/>
    <property type="molecule type" value="Genomic_DNA"/>
</dbReference>
<feature type="region of interest" description="Disordered" evidence="1">
    <location>
        <begin position="600"/>
        <end position="623"/>
    </location>
</feature>
<proteinExistence type="predicted"/>
<sequence length="623" mass="69724">MTKKFELEFCYGEKEEGFRQLGLSTYKDAYADIVVRELIQNATDAVAKAKRKVTEVTFVKDKISPDDMPARECFERSFAAAKEKSKALGQVQEKGIIETIENQLKRKELDVLWVIDNGIGLDTRNMNDLLAEGNTGTEAGSSGAYGVGHLTAFPASHLRYIVYGGVSKQESIVSGHAILRSHDTDDFPRGSDGYLRKPRKKMGQREAMQFPSAAEVGGIWEKKINHIAEKYKTGSFVCILAFNLFNGEEKDLKEDIFYTAAAHFMPLIYREALIVRYGSEVLDHKNLQEMLESNREKKAARASVGVSGKKFFDLYKNLNDNAGNPINIDLGKSNETAKLYLKSGKEFAPTEIHLYRNGMWITNAVPRNRPYSFGGYAPFNALIAVDNKAAPKAGGLIKMSENPTHIKMSLKSDDMVAKDKERLNEVLQSIQNRIKGEAEKEKEVDVIPSNYFVLPLTPDDKPTPVRRARRRVKDREKEQQTQNKKPRRKGGKISYTPKGQLANIQSSFKIADGKKILIFAEALDSVGQVEVSLVRKSGSDASCDLPEADECIPISFESRKDGSILDAQHHILDSKDGKNRCVGLRLEDVKKGAFELEMEMTPPPSNFDISEHEVEFIDPGKKK</sequence>
<dbReference type="AlphaFoldDB" id="A0A930UHE0"/>
<dbReference type="SUPFAM" id="SSF55874">
    <property type="entry name" value="ATPase domain of HSP90 chaperone/DNA topoisomerase II/histidine kinase"/>
    <property type="match status" value="1"/>
</dbReference>
<feature type="region of interest" description="Disordered" evidence="1">
    <location>
        <begin position="457"/>
        <end position="496"/>
    </location>
</feature>
<dbReference type="Gene3D" id="3.30.565.10">
    <property type="entry name" value="Histidine kinase-like ATPase, C-terminal domain"/>
    <property type="match status" value="1"/>
</dbReference>
<evidence type="ECO:0000313" key="3">
    <source>
        <dbReference type="Proteomes" id="UP000604381"/>
    </source>
</evidence>
<name>A0A930UHE0_9GAMM</name>
<protein>
    <submittedName>
        <fullName evidence="2">Uncharacterized protein</fullName>
    </submittedName>
</protein>
<gene>
    <name evidence="2" type="ORF">ISN26_06980</name>
</gene>
<dbReference type="InterPro" id="IPR036890">
    <property type="entry name" value="HATPase_C_sf"/>
</dbReference>